<dbReference type="AlphaFoldDB" id="A0A0H5LRL1"/>
<organism evidence="1 2">
    <name type="scientific">Yersinia intermedia</name>
    <dbReference type="NCBI Taxonomy" id="631"/>
    <lineage>
        <taxon>Bacteria</taxon>
        <taxon>Pseudomonadati</taxon>
        <taxon>Pseudomonadota</taxon>
        <taxon>Gammaproteobacteria</taxon>
        <taxon>Enterobacterales</taxon>
        <taxon>Yersiniaceae</taxon>
        <taxon>Yersinia</taxon>
    </lineage>
</organism>
<dbReference type="EMBL" id="CWJI01000001">
    <property type="protein sequence ID" value="CRY53709.1"/>
    <property type="molecule type" value="Genomic_DNA"/>
</dbReference>
<protein>
    <submittedName>
        <fullName evidence="1">Protein of uncharacterized function (DUF2732)</fullName>
    </submittedName>
</protein>
<dbReference type="Pfam" id="PF10809">
    <property type="entry name" value="DUF2732"/>
    <property type="match status" value="1"/>
</dbReference>
<name>A0A0H5LRL1_YERIN</name>
<evidence type="ECO:0000313" key="2">
    <source>
        <dbReference type="Proteomes" id="UP000043316"/>
    </source>
</evidence>
<evidence type="ECO:0000313" key="1">
    <source>
        <dbReference type="EMBL" id="CRY53709.1"/>
    </source>
</evidence>
<accession>A0A0H5LRL1</accession>
<dbReference type="InterPro" id="IPR020126">
    <property type="entry name" value="DUF2732"/>
</dbReference>
<dbReference type="RefSeq" id="WP_050873144.1">
    <property type="nucleotide sequence ID" value="NZ_CWJI01000001.1"/>
</dbReference>
<proteinExistence type="predicted"/>
<gene>
    <name evidence="1" type="ORF">ERS008476_00609</name>
</gene>
<sequence>MMNRRLAAISASTEAMHQHLNNARIEERKAFALNLSEKLTALSDHISHRDLNSIEAIELIRQVAENLKAVSEGQR</sequence>
<dbReference type="Proteomes" id="UP000043316">
    <property type="component" value="Unassembled WGS sequence"/>
</dbReference>
<reference evidence="2" key="1">
    <citation type="submission" date="2015-03" db="EMBL/GenBank/DDBJ databases">
        <authorList>
            <consortium name="Pathogen Informatics"/>
        </authorList>
    </citation>
    <scope>NUCLEOTIDE SEQUENCE [LARGE SCALE GENOMIC DNA]</scope>
    <source>
        <strain evidence="2">R148</strain>
    </source>
</reference>